<dbReference type="SUPFAM" id="SSF48225">
    <property type="entry name" value="Seven-hairpin glycosidases"/>
    <property type="match status" value="1"/>
</dbReference>
<evidence type="ECO:0000256" key="4">
    <source>
        <dbReference type="ARBA" id="ARBA00022729"/>
    </source>
</evidence>
<evidence type="ECO:0000256" key="10">
    <source>
        <dbReference type="ARBA" id="ARBA00048605"/>
    </source>
</evidence>
<dbReference type="InterPro" id="IPR036026">
    <property type="entry name" value="Seven-hairpin_glycosidases"/>
</dbReference>
<evidence type="ECO:0000256" key="14">
    <source>
        <dbReference type="SAM" id="SignalP"/>
    </source>
</evidence>
<dbReference type="AlphaFoldDB" id="A0A179F4V8"/>
<feature type="active site" evidence="11">
    <location>
        <position position="415"/>
    </location>
</feature>
<dbReference type="EC" id="3.2.1.-" evidence="13"/>
<dbReference type="KEGG" id="pchm:VFPPC_14080"/>
<dbReference type="STRING" id="1380566.A0A179F4V8"/>
<evidence type="ECO:0000256" key="5">
    <source>
        <dbReference type="ARBA" id="ARBA00022801"/>
    </source>
</evidence>
<evidence type="ECO:0000313" key="15">
    <source>
        <dbReference type="EMBL" id="OAQ60467.1"/>
    </source>
</evidence>
<keyword evidence="4 14" id="KW-0732">Signal</keyword>
<comment type="cofactor">
    <cofactor evidence="1 12">
        <name>Ca(2+)</name>
        <dbReference type="ChEBI" id="CHEBI:29108"/>
    </cofactor>
</comment>
<dbReference type="Proteomes" id="UP000078397">
    <property type="component" value="Unassembled WGS sequence"/>
</dbReference>
<keyword evidence="16" id="KW-1185">Reference proteome</keyword>
<dbReference type="GO" id="GO:0005975">
    <property type="term" value="P:carbohydrate metabolic process"/>
    <property type="evidence" value="ECO:0007669"/>
    <property type="project" value="InterPro"/>
</dbReference>
<comment type="caution">
    <text evidence="15">The sequence shown here is derived from an EMBL/GenBank/DDBJ whole genome shotgun (WGS) entry which is preliminary data.</text>
</comment>
<feature type="signal peptide" evidence="14">
    <location>
        <begin position="1"/>
        <end position="19"/>
    </location>
</feature>
<keyword evidence="12" id="KW-0106">Calcium</keyword>
<dbReference type="PRINTS" id="PR00747">
    <property type="entry name" value="GLYHDRLASE47"/>
</dbReference>
<evidence type="ECO:0000256" key="7">
    <source>
        <dbReference type="ARBA" id="ARBA00023180"/>
    </source>
</evidence>
<evidence type="ECO:0000256" key="12">
    <source>
        <dbReference type="PIRSR" id="PIRSR601382-2"/>
    </source>
</evidence>
<keyword evidence="6" id="KW-1015">Disulfide bond</keyword>
<organism evidence="15 16">
    <name type="scientific">Pochonia chlamydosporia 170</name>
    <dbReference type="NCBI Taxonomy" id="1380566"/>
    <lineage>
        <taxon>Eukaryota</taxon>
        <taxon>Fungi</taxon>
        <taxon>Dikarya</taxon>
        <taxon>Ascomycota</taxon>
        <taxon>Pezizomycotina</taxon>
        <taxon>Sordariomycetes</taxon>
        <taxon>Hypocreomycetidae</taxon>
        <taxon>Hypocreales</taxon>
        <taxon>Clavicipitaceae</taxon>
        <taxon>Pochonia</taxon>
    </lineage>
</organism>
<evidence type="ECO:0000256" key="1">
    <source>
        <dbReference type="ARBA" id="ARBA00001913"/>
    </source>
</evidence>
<feature type="chain" id="PRO_5008101244" description="alpha-1,2-Mannosidase" evidence="14">
    <location>
        <begin position="20"/>
        <end position="516"/>
    </location>
</feature>
<dbReference type="InterPro" id="IPR012341">
    <property type="entry name" value="6hp_glycosidase-like_sf"/>
</dbReference>
<dbReference type="OrthoDB" id="8118055at2759"/>
<dbReference type="Gene3D" id="1.50.10.10">
    <property type="match status" value="1"/>
</dbReference>
<dbReference type="InterPro" id="IPR001382">
    <property type="entry name" value="Glyco_hydro_47"/>
</dbReference>
<dbReference type="GO" id="GO:0004571">
    <property type="term" value="F:mannosyl-oligosaccharide 1,2-alpha-mannosidase activity"/>
    <property type="evidence" value="ECO:0007669"/>
    <property type="project" value="UniProtKB-EC"/>
</dbReference>
<dbReference type="PANTHER" id="PTHR11742:SF101">
    <property type="entry name" value="MANNOSYL-OLIGOSACCHARIDE ALPHA-1,2-MANNOSIDASE 1B"/>
    <property type="match status" value="1"/>
</dbReference>
<accession>A0A179F4V8</accession>
<dbReference type="GO" id="GO:0005509">
    <property type="term" value="F:calcium ion binding"/>
    <property type="evidence" value="ECO:0007669"/>
    <property type="project" value="InterPro"/>
</dbReference>
<evidence type="ECO:0000256" key="2">
    <source>
        <dbReference type="ARBA" id="ARBA00004922"/>
    </source>
</evidence>
<feature type="binding site" evidence="12">
    <location>
        <position position="507"/>
    </location>
    <ligand>
        <name>Ca(2+)</name>
        <dbReference type="ChEBI" id="CHEBI:29108"/>
    </ligand>
</feature>
<feature type="active site" description="Proton donor" evidence="11">
    <location>
        <position position="122"/>
    </location>
</feature>
<dbReference type="GO" id="GO:0005783">
    <property type="term" value="C:endoplasmic reticulum"/>
    <property type="evidence" value="ECO:0007669"/>
    <property type="project" value="TreeGrafter"/>
</dbReference>
<gene>
    <name evidence="15" type="ORF">VFPPC_14080</name>
</gene>
<proteinExistence type="inferred from homology"/>
<comment type="similarity">
    <text evidence="3 13">Belongs to the glycosyl hydrolase 47 family.</text>
</comment>
<dbReference type="GO" id="GO:0016020">
    <property type="term" value="C:membrane"/>
    <property type="evidence" value="ECO:0007669"/>
    <property type="project" value="InterPro"/>
</dbReference>
<evidence type="ECO:0000313" key="16">
    <source>
        <dbReference type="Proteomes" id="UP000078397"/>
    </source>
</evidence>
<dbReference type="GeneID" id="28855845"/>
<dbReference type="UniPathway" id="UPA00378"/>
<keyword evidence="8 13" id="KW-0326">Glycosidase</keyword>
<feature type="active site" evidence="11">
    <location>
        <position position="269"/>
    </location>
</feature>
<name>A0A179F4V8_METCM</name>
<evidence type="ECO:0000256" key="6">
    <source>
        <dbReference type="ARBA" id="ARBA00023157"/>
    </source>
</evidence>
<comment type="catalytic activity">
    <reaction evidence="9">
        <text>N(4)-(alpha-D-Man-(1-&gt;2)-alpha-D-Man-(1-&gt;2)-alpha-D-Man-(1-&gt;3)-[alpha-D-Man-(1-&gt;3)-[alpha-D-Man-(1-&gt;2)-alpha-D-Man-(1-&gt;6)]-alpha-D-Man-(1-&gt;6)]-beta-D-Man-(1-&gt;4)-beta-D-GlcNAc-(1-&gt;4)-beta-D-GlcNAc)-L-asparaginyl-[protein] (N-glucan mannose isomer 8A1,2,3B1,3) + 3 H2O = N(4)-(alpha-D-Man-(1-&gt;3)-[alpha-D-Man-(1-&gt;3)-[alpha-D-Man-(1-&gt;6)]-alpha-D-Man-(1-&gt;6)]-beta-D-Man-(1-&gt;4)-beta-D-GlcNAc-(1-&gt;4)-beta-D-GlcNAc)-L-asparaginyl-[protein] (N-glucan mannose isomer 5A1,2) + 3 beta-D-mannose</text>
        <dbReference type="Rhea" id="RHEA:56028"/>
        <dbReference type="Rhea" id="RHEA-COMP:14358"/>
        <dbReference type="Rhea" id="RHEA-COMP:14367"/>
        <dbReference type="ChEBI" id="CHEBI:15377"/>
        <dbReference type="ChEBI" id="CHEBI:28563"/>
        <dbReference type="ChEBI" id="CHEBI:59087"/>
        <dbReference type="ChEBI" id="CHEBI:60628"/>
        <dbReference type="EC" id="3.2.1.113"/>
    </reaction>
</comment>
<dbReference type="RefSeq" id="XP_018138345.1">
    <property type="nucleotide sequence ID" value="XM_018291851.1"/>
</dbReference>
<dbReference type="Pfam" id="PF01532">
    <property type="entry name" value="Glyco_hydro_47"/>
    <property type="match status" value="1"/>
</dbReference>
<evidence type="ECO:0000256" key="8">
    <source>
        <dbReference type="ARBA" id="ARBA00023295"/>
    </source>
</evidence>
<keyword evidence="7" id="KW-0325">Glycoprotein</keyword>
<evidence type="ECO:0000256" key="13">
    <source>
        <dbReference type="RuleBase" id="RU361193"/>
    </source>
</evidence>
<keyword evidence="12" id="KW-0479">Metal-binding</keyword>
<protein>
    <recommendedName>
        <fullName evidence="13">alpha-1,2-Mannosidase</fullName>
        <ecNumber evidence="13">3.2.1.-</ecNumber>
    </recommendedName>
</protein>
<dbReference type="InterPro" id="IPR050749">
    <property type="entry name" value="Glycosyl_Hydrolase_47"/>
</dbReference>
<dbReference type="PANTHER" id="PTHR11742">
    <property type="entry name" value="MANNOSYL-OLIGOSACCHARIDE ALPHA-1,2-MANNOSIDASE-RELATED"/>
    <property type="match status" value="1"/>
</dbReference>
<dbReference type="EMBL" id="LSBJ02000008">
    <property type="protein sequence ID" value="OAQ60467.1"/>
    <property type="molecule type" value="Genomic_DNA"/>
</dbReference>
<dbReference type="GO" id="GO:0036503">
    <property type="term" value="P:ERAD pathway"/>
    <property type="evidence" value="ECO:0007669"/>
    <property type="project" value="UniProtKB-ARBA"/>
</dbReference>
<keyword evidence="5 13" id="KW-0378">Hydrolase</keyword>
<sequence>MVFKYGYAVAALLIGPVFGSPTNSIFKRTTPQADSRKSSEVKNAFRTAWDGYYEHAFPHDTLLPVTGGTSDDRNAWGVTPIDALSTAIIMEERQTVNQILKYAATIDFTTTKEVNSSISLFETNIRYLGGLIAGYDLLKGPRVDLVDSANSKYVDALLKQAATLADSLSIAFDTPSGVPDDAVFLNPTRRIGGSTTNGPAGFGTLVLEWTRLSDLTGNKTYAKLAQKAQSYLVDPTGVPEAYPGLVGYNVGIKDGKFQDQNGGWGGGIDSFYEYLIKMYLYAPDEFSHYKDRWVTAADSTMKYLASHPTSRPDLTFLAEHSGKTINHWSGHLASFAGGNFILAGVLLNKPEYTKFGLELASSYYETYKQTPAKIGPEGFQWVSADGGSPPPANQADFFKKAGFWSYAGGYILRPETIESLYYAYRVTGDKKYQDMAWDAFTAIRDMCKAGYGFSGIRDVMKKDGGGHDNFQQSFFLAETLKYSYLIFAHESEVQFHGQGKNAFVFNTEAHPFRVRH</sequence>
<reference evidence="15 16" key="1">
    <citation type="journal article" date="2016" name="PLoS Pathog.">
        <title>Biosynthesis of antibiotic leucinostatins in bio-control fungus Purpureocillium lilacinum and their inhibition on phytophthora revealed by genome mining.</title>
        <authorList>
            <person name="Wang G."/>
            <person name="Liu Z."/>
            <person name="Lin R."/>
            <person name="Li E."/>
            <person name="Mao Z."/>
            <person name="Ling J."/>
            <person name="Yang Y."/>
            <person name="Yin W.B."/>
            <person name="Xie B."/>
        </authorList>
    </citation>
    <scope>NUCLEOTIDE SEQUENCE [LARGE SCALE GENOMIC DNA]</scope>
    <source>
        <strain evidence="15">170</strain>
    </source>
</reference>
<comment type="catalytic activity">
    <reaction evidence="10">
        <text>N(4)-(alpha-D-Man-(1-&gt;2)-alpha-D-Man-(1-&gt;2)-alpha-D-Man-(1-&gt;3)-[alpha-D-Man-(1-&gt;2)-alpha-D-Man-(1-&gt;3)-[alpha-D-Man-(1-&gt;2)-alpha-D-Man-(1-&gt;6)]-alpha-D-Man-(1-&gt;6)]-beta-D-Man-(1-&gt;4)-beta-D-GlcNAc-(1-&gt;4)-beta-D-GlcNAc)-L-asparaginyl-[protein] (N-glucan mannose isomer 9A1,2,3B1,2,3) + 4 H2O = N(4)-(alpha-D-Man-(1-&gt;3)-[alpha-D-Man-(1-&gt;3)-[alpha-D-Man-(1-&gt;6)]-alpha-D-Man-(1-&gt;6)]-beta-D-Man-(1-&gt;4)-beta-D-GlcNAc-(1-&gt;4)-beta-D-GlcNAc)-L-asparaginyl-[protein] (N-glucan mannose isomer 5A1,2) + 4 beta-D-mannose</text>
        <dbReference type="Rhea" id="RHEA:56008"/>
        <dbReference type="Rhea" id="RHEA-COMP:14356"/>
        <dbReference type="Rhea" id="RHEA-COMP:14367"/>
        <dbReference type="ChEBI" id="CHEBI:15377"/>
        <dbReference type="ChEBI" id="CHEBI:28563"/>
        <dbReference type="ChEBI" id="CHEBI:59087"/>
        <dbReference type="ChEBI" id="CHEBI:139493"/>
        <dbReference type="EC" id="3.2.1.113"/>
    </reaction>
</comment>
<evidence type="ECO:0000256" key="9">
    <source>
        <dbReference type="ARBA" id="ARBA00047669"/>
    </source>
</evidence>
<evidence type="ECO:0000256" key="3">
    <source>
        <dbReference type="ARBA" id="ARBA00007658"/>
    </source>
</evidence>
<comment type="pathway">
    <text evidence="2">Protein modification; protein glycosylation.</text>
</comment>
<feature type="active site" description="Proton donor" evidence="11">
    <location>
        <position position="377"/>
    </location>
</feature>
<evidence type="ECO:0000256" key="11">
    <source>
        <dbReference type="PIRSR" id="PIRSR601382-1"/>
    </source>
</evidence>
<dbReference type="FunFam" id="1.50.10.10:FF:000047">
    <property type="entry name" value="Mannosyl-oligosaccharide alpha-1,2-mannosidase"/>
    <property type="match status" value="1"/>
</dbReference>